<reference evidence="2" key="1">
    <citation type="submission" date="2014-12" db="EMBL/GenBank/DDBJ databases">
        <title>Insight into the proteome of Arion vulgaris.</title>
        <authorList>
            <person name="Aradska J."/>
            <person name="Bulat T."/>
            <person name="Smidak R."/>
            <person name="Sarate P."/>
            <person name="Gangsoo J."/>
            <person name="Sialana F."/>
            <person name="Bilban M."/>
            <person name="Lubec G."/>
        </authorList>
    </citation>
    <scope>NUCLEOTIDE SEQUENCE</scope>
    <source>
        <tissue evidence="2">Skin</tissue>
    </source>
</reference>
<accession>A0A0B6ZM52</accession>
<proteinExistence type="predicted"/>
<dbReference type="AlphaFoldDB" id="A0A0B6ZM52"/>
<protein>
    <submittedName>
        <fullName evidence="2">Uncharacterized protein</fullName>
    </submittedName>
</protein>
<name>A0A0B6ZM52_9EUPU</name>
<dbReference type="EMBL" id="HACG01021950">
    <property type="protein sequence ID" value="CEK68815.1"/>
    <property type="molecule type" value="Transcribed_RNA"/>
</dbReference>
<feature type="compositionally biased region" description="Low complexity" evidence="1">
    <location>
        <begin position="46"/>
        <end position="61"/>
    </location>
</feature>
<sequence>HTRTSSGRFTPNEWILPETKSLFTKQADRNREIMSGLKSTSLHRIQTSQQSKSSKLPSKTQNLTDQDAGKDLKLSIKQWLAKNNLVAKRLTIQ</sequence>
<feature type="non-terminal residue" evidence="2">
    <location>
        <position position="93"/>
    </location>
</feature>
<feature type="region of interest" description="Disordered" evidence="1">
    <location>
        <begin position="35"/>
        <end position="66"/>
    </location>
</feature>
<evidence type="ECO:0000313" key="2">
    <source>
        <dbReference type="EMBL" id="CEK68815.1"/>
    </source>
</evidence>
<organism evidence="2">
    <name type="scientific">Arion vulgaris</name>
    <dbReference type="NCBI Taxonomy" id="1028688"/>
    <lineage>
        <taxon>Eukaryota</taxon>
        <taxon>Metazoa</taxon>
        <taxon>Spiralia</taxon>
        <taxon>Lophotrochozoa</taxon>
        <taxon>Mollusca</taxon>
        <taxon>Gastropoda</taxon>
        <taxon>Heterobranchia</taxon>
        <taxon>Euthyneura</taxon>
        <taxon>Panpulmonata</taxon>
        <taxon>Eupulmonata</taxon>
        <taxon>Stylommatophora</taxon>
        <taxon>Helicina</taxon>
        <taxon>Arionoidea</taxon>
        <taxon>Arionidae</taxon>
        <taxon>Arion</taxon>
    </lineage>
</organism>
<gene>
    <name evidence="2" type="primary">ORF67842</name>
</gene>
<evidence type="ECO:0000256" key="1">
    <source>
        <dbReference type="SAM" id="MobiDB-lite"/>
    </source>
</evidence>
<feature type="non-terminal residue" evidence="2">
    <location>
        <position position="1"/>
    </location>
</feature>